<dbReference type="InterPro" id="IPR029044">
    <property type="entry name" value="Nucleotide-diphossugar_trans"/>
</dbReference>
<accession>A0ABW3M0A2</accession>
<keyword evidence="1" id="KW-0808">Transferase</keyword>
<dbReference type="EMBL" id="JBHTIS010000005">
    <property type="protein sequence ID" value="MFD1044130.1"/>
    <property type="molecule type" value="Genomic_DNA"/>
</dbReference>
<dbReference type="EC" id="2.4.-.-" evidence="1"/>
<comment type="caution">
    <text evidence="1">The sequence shown here is derived from an EMBL/GenBank/DDBJ whole genome shotgun (WGS) entry which is preliminary data.</text>
</comment>
<dbReference type="Proteomes" id="UP001597045">
    <property type="component" value="Unassembled WGS sequence"/>
</dbReference>
<sequence>MRTEFAARGDNSENVRTHFFLLIPALRECSVIAETLTTLRRFDYPTDHVDIVVALDAKERGATTTADVVADYVRRHSADGPRVTTVTFHGDEQRRSLQLNAALDEVRHQVCHRRITGPVVVGVYDADSRPDPRALAYVDWQVRAGQRDVIAFQQTVSYLSNVDQLRGAPLVHANAVYQSVWNLVFETPRLLASQRAVERDRLLLFPPYCMGHGEFFSLAALDAIDGFPHTGPCDGIQVGFALSRIGIPIIPVPFDDACQSPTTKRTIVRQHTFWYSGNLEFFAWYRPSFDVKVMAANVCHMALNLKWLLRPVWYCAIFAASVHQRRWLTTAVLAISPSVYYRVVTALWQWANEDTPIPESHLPMVGWIPAAAAHKSIGAANALLRVCLGKSTYHKTER</sequence>
<evidence type="ECO:0000313" key="2">
    <source>
        <dbReference type="Proteomes" id="UP001597045"/>
    </source>
</evidence>
<protein>
    <submittedName>
        <fullName evidence="1">Glycosyltransferase</fullName>
        <ecNumber evidence="1">2.4.-.-</ecNumber>
    </submittedName>
</protein>
<proteinExistence type="predicted"/>
<evidence type="ECO:0000313" key="1">
    <source>
        <dbReference type="EMBL" id="MFD1044130.1"/>
    </source>
</evidence>
<gene>
    <name evidence="1" type="ORF">ACFQ1S_00235</name>
</gene>
<organism evidence="1 2">
    <name type="scientific">Kibdelosporangium lantanae</name>
    <dbReference type="NCBI Taxonomy" id="1497396"/>
    <lineage>
        <taxon>Bacteria</taxon>
        <taxon>Bacillati</taxon>
        <taxon>Actinomycetota</taxon>
        <taxon>Actinomycetes</taxon>
        <taxon>Pseudonocardiales</taxon>
        <taxon>Pseudonocardiaceae</taxon>
        <taxon>Kibdelosporangium</taxon>
    </lineage>
</organism>
<dbReference type="SUPFAM" id="SSF53448">
    <property type="entry name" value="Nucleotide-diphospho-sugar transferases"/>
    <property type="match status" value="1"/>
</dbReference>
<dbReference type="GO" id="GO:0016757">
    <property type="term" value="F:glycosyltransferase activity"/>
    <property type="evidence" value="ECO:0007669"/>
    <property type="project" value="UniProtKB-KW"/>
</dbReference>
<keyword evidence="1" id="KW-0328">Glycosyltransferase</keyword>
<dbReference type="Pfam" id="PF13641">
    <property type="entry name" value="Glyco_tranf_2_3"/>
    <property type="match status" value="1"/>
</dbReference>
<keyword evidence="2" id="KW-1185">Reference proteome</keyword>
<reference evidence="2" key="1">
    <citation type="journal article" date="2019" name="Int. J. Syst. Evol. Microbiol.">
        <title>The Global Catalogue of Microorganisms (GCM) 10K type strain sequencing project: providing services to taxonomists for standard genome sequencing and annotation.</title>
        <authorList>
            <consortium name="The Broad Institute Genomics Platform"/>
            <consortium name="The Broad Institute Genome Sequencing Center for Infectious Disease"/>
            <person name="Wu L."/>
            <person name="Ma J."/>
        </authorList>
    </citation>
    <scope>NUCLEOTIDE SEQUENCE [LARGE SCALE GENOMIC DNA]</scope>
    <source>
        <strain evidence="2">JCM 31486</strain>
    </source>
</reference>
<name>A0ABW3M0A2_9PSEU</name>
<dbReference type="Gene3D" id="3.90.550.10">
    <property type="entry name" value="Spore Coat Polysaccharide Biosynthesis Protein SpsA, Chain A"/>
    <property type="match status" value="1"/>
</dbReference>